<dbReference type="EMBL" id="BPLR01017892">
    <property type="protein sequence ID" value="GIY95306.1"/>
    <property type="molecule type" value="Genomic_DNA"/>
</dbReference>
<evidence type="ECO:0000313" key="2">
    <source>
        <dbReference type="Proteomes" id="UP001054945"/>
    </source>
</evidence>
<keyword evidence="2" id="KW-1185">Reference proteome</keyword>
<evidence type="ECO:0000313" key="1">
    <source>
        <dbReference type="EMBL" id="GIY95306.1"/>
    </source>
</evidence>
<reference evidence="1 2" key="1">
    <citation type="submission" date="2021-06" db="EMBL/GenBank/DDBJ databases">
        <title>Caerostris extrusa draft genome.</title>
        <authorList>
            <person name="Kono N."/>
            <person name="Arakawa K."/>
        </authorList>
    </citation>
    <scope>NUCLEOTIDE SEQUENCE [LARGE SCALE GENOMIC DNA]</scope>
</reference>
<gene>
    <name evidence="1" type="ORF">CEXT_142071</name>
</gene>
<accession>A0AAV4XJX8</accession>
<organism evidence="1 2">
    <name type="scientific">Caerostris extrusa</name>
    <name type="common">Bark spider</name>
    <name type="synonym">Caerostris bankana</name>
    <dbReference type="NCBI Taxonomy" id="172846"/>
    <lineage>
        <taxon>Eukaryota</taxon>
        <taxon>Metazoa</taxon>
        <taxon>Ecdysozoa</taxon>
        <taxon>Arthropoda</taxon>
        <taxon>Chelicerata</taxon>
        <taxon>Arachnida</taxon>
        <taxon>Araneae</taxon>
        <taxon>Araneomorphae</taxon>
        <taxon>Entelegynae</taxon>
        <taxon>Araneoidea</taxon>
        <taxon>Araneidae</taxon>
        <taxon>Caerostris</taxon>
    </lineage>
</organism>
<dbReference type="Proteomes" id="UP001054945">
    <property type="component" value="Unassembled WGS sequence"/>
</dbReference>
<dbReference type="AlphaFoldDB" id="A0AAV4XJX8"/>
<sequence length="96" mass="10637">MKKKQPNSPMQLDSLAARQTTPDLFHHLLQTGLSKALTTPETPKFDACVSFINQIAAISFYGWPTANRLYVRNITEKVGMCTGYAFLTTGVMAVNK</sequence>
<comment type="caution">
    <text evidence="1">The sequence shown here is derived from an EMBL/GenBank/DDBJ whole genome shotgun (WGS) entry which is preliminary data.</text>
</comment>
<proteinExistence type="predicted"/>
<name>A0AAV4XJX8_CAEEX</name>
<protein>
    <submittedName>
        <fullName evidence="1">Uncharacterized protein</fullName>
    </submittedName>
</protein>